<evidence type="ECO:0000259" key="3">
    <source>
        <dbReference type="Pfam" id="PF20891"/>
    </source>
</evidence>
<dbReference type="Proteomes" id="UP001236500">
    <property type="component" value="Chromosome"/>
</dbReference>
<evidence type="ECO:0000256" key="1">
    <source>
        <dbReference type="SAM" id="MobiDB-lite"/>
    </source>
</evidence>
<dbReference type="InterPro" id="IPR049286">
    <property type="entry name" value="DUF6844"/>
</dbReference>
<proteinExistence type="predicted"/>
<dbReference type="Pfam" id="PF20891">
    <property type="entry name" value="DUF6844"/>
    <property type="match status" value="1"/>
</dbReference>
<feature type="signal peptide" evidence="2">
    <location>
        <begin position="1"/>
        <end position="19"/>
    </location>
</feature>
<reference evidence="4 5" key="1">
    <citation type="submission" date="2023-02" db="EMBL/GenBank/DDBJ databases">
        <title>Description and genomic characterization of Microbulbifer bruguierae sp. nov., isolated from the sediment of mangrove plant Bruguiera sexangula.</title>
        <authorList>
            <person name="Long M."/>
        </authorList>
    </citation>
    <scope>NUCLEOTIDE SEQUENCE [LARGE SCALE GENOMIC DNA]</scope>
    <source>
        <strain evidence="4 5">H12</strain>
    </source>
</reference>
<name>A0ABY8NAL3_9GAMM</name>
<evidence type="ECO:0000256" key="2">
    <source>
        <dbReference type="SAM" id="SignalP"/>
    </source>
</evidence>
<keyword evidence="2" id="KW-0732">Signal</keyword>
<organism evidence="4 5">
    <name type="scientific">Microbulbifer bruguierae</name>
    <dbReference type="NCBI Taxonomy" id="3029061"/>
    <lineage>
        <taxon>Bacteria</taxon>
        <taxon>Pseudomonadati</taxon>
        <taxon>Pseudomonadota</taxon>
        <taxon>Gammaproteobacteria</taxon>
        <taxon>Cellvibrionales</taxon>
        <taxon>Microbulbiferaceae</taxon>
        <taxon>Microbulbifer</taxon>
    </lineage>
</organism>
<gene>
    <name evidence="4" type="ORF">PVT68_12700</name>
</gene>
<sequence length="450" mass="48982">MSRLPIKRMLAALALSAGAAVQAQSPTPLTDADVAEINEAAAPVLSATEEVEAAIEQYFARKNVVSGVQDARGRTYYQAIERVSVSPSSPAWVKARQIAYEKALLKAQRNYVFDNIGRNVVETERKVQSDNSSNARVFEDRKVSRSQLGSLYDKALALTGAKLDALLEDAGVDPSAYAQTPRAERKQLFLDSYIKTSVQRAMLDSAGLLPVQTFDGSDGKGNHAIGVVMLRSDKLQQLASDMSLQRAPLLTATKGKPVSAYVNLPLETLASQFGVRVVFDEWGRPLVLSYGQWGYHYNGKSDRLRERERAHAIEMADAAATDALTTFMKSKLSYQKESTVGESISNVLTRQGDEITEEDVTAVIDRMNMAVKQTASARLAGTRTVKRWSYKHPYGHEIIGRVKVWSMAGVEQAKDIASFKPSAKPKGGQPAPASGKAGVQSGSSFDDEAF</sequence>
<accession>A0ABY8NAL3</accession>
<protein>
    <recommendedName>
        <fullName evidence="3">DUF6844 domain-containing protein</fullName>
    </recommendedName>
</protein>
<feature type="chain" id="PRO_5045347769" description="DUF6844 domain-containing protein" evidence="2">
    <location>
        <begin position="20"/>
        <end position="450"/>
    </location>
</feature>
<dbReference type="RefSeq" id="WP_280318608.1">
    <property type="nucleotide sequence ID" value="NZ_CP118605.1"/>
</dbReference>
<keyword evidence="5" id="KW-1185">Reference proteome</keyword>
<evidence type="ECO:0000313" key="4">
    <source>
        <dbReference type="EMBL" id="WGL15627.1"/>
    </source>
</evidence>
<feature type="region of interest" description="Disordered" evidence="1">
    <location>
        <begin position="418"/>
        <end position="450"/>
    </location>
</feature>
<dbReference type="EMBL" id="CP118605">
    <property type="protein sequence ID" value="WGL15627.1"/>
    <property type="molecule type" value="Genomic_DNA"/>
</dbReference>
<evidence type="ECO:0000313" key="5">
    <source>
        <dbReference type="Proteomes" id="UP001236500"/>
    </source>
</evidence>
<feature type="domain" description="DUF6844" evidence="3">
    <location>
        <begin position="149"/>
        <end position="243"/>
    </location>
</feature>